<dbReference type="EMBL" id="MJEH01000033">
    <property type="protein sequence ID" value="OEH92170.1"/>
    <property type="molecule type" value="Genomic_DNA"/>
</dbReference>
<sequence>MKTFRLKELSIISQEDNSLKRHHVKLTDGLIINKENELGNWLIEAIIPNEPIELLKELEQQEEPFIIEATISREQNTPVPFSANIRKIKILDEHTEILLDAKIIMKKDDLSDLLLEELIKEGLTGKALIQEFKQAKAERGPSFLGIVDKELKKAKSPL</sequence>
<dbReference type="RefSeq" id="WP_069717711.1">
    <property type="nucleotide sequence ID" value="NZ_MJEH01000033.1"/>
</dbReference>
<evidence type="ECO:0000313" key="1">
    <source>
        <dbReference type="EMBL" id="OEH92170.1"/>
    </source>
</evidence>
<evidence type="ECO:0000313" key="2">
    <source>
        <dbReference type="Proteomes" id="UP000095209"/>
    </source>
</evidence>
<proteinExistence type="predicted"/>
<dbReference type="Proteomes" id="UP000095209">
    <property type="component" value="Unassembled WGS sequence"/>
</dbReference>
<dbReference type="Pfam" id="PF14183">
    <property type="entry name" value="YwpF"/>
    <property type="match status" value="1"/>
</dbReference>
<protein>
    <recommendedName>
        <fullName evidence="3">YwpF-like protein</fullName>
    </recommendedName>
</protein>
<dbReference type="STRING" id="1305675.BFG57_02555"/>
<name>A0A1E5LDP7_9BACI</name>
<comment type="caution">
    <text evidence="1">The sequence shown here is derived from an EMBL/GenBank/DDBJ whole genome shotgun (WGS) entry which is preliminary data.</text>
</comment>
<reference evidence="1 2" key="1">
    <citation type="submission" date="2016-08" db="EMBL/GenBank/DDBJ databases">
        <title>Genome of Bacillus solimangrovi GH2-4.</title>
        <authorList>
            <person name="Lim S."/>
            <person name="Kim B.-C."/>
        </authorList>
    </citation>
    <scope>NUCLEOTIDE SEQUENCE [LARGE SCALE GENOMIC DNA]</scope>
    <source>
        <strain evidence="1 2">GH2-4</strain>
    </source>
</reference>
<keyword evidence="2" id="KW-1185">Reference proteome</keyword>
<dbReference type="InterPro" id="IPR025573">
    <property type="entry name" value="YwpF"/>
</dbReference>
<gene>
    <name evidence="1" type="ORF">BFG57_02555</name>
</gene>
<dbReference type="AlphaFoldDB" id="A0A1E5LDP7"/>
<evidence type="ECO:0008006" key="3">
    <source>
        <dbReference type="Google" id="ProtNLM"/>
    </source>
</evidence>
<accession>A0A1E5LDP7</accession>
<organism evidence="1 2">
    <name type="scientific">Bacillus solimangrovi</name>
    <dbReference type="NCBI Taxonomy" id="1305675"/>
    <lineage>
        <taxon>Bacteria</taxon>
        <taxon>Bacillati</taxon>
        <taxon>Bacillota</taxon>
        <taxon>Bacilli</taxon>
        <taxon>Bacillales</taxon>
        <taxon>Bacillaceae</taxon>
        <taxon>Bacillus</taxon>
    </lineage>
</organism>